<accession>A0A7U6GJN4</accession>
<dbReference type="Pfam" id="PF02631">
    <property type="entry name" value="RecX_HTH2"/>
    <property type="match status" value="1"/>
</dbReference>
<name>A0A7U6GJN4_9GAMM</name>
<dbReference type="AlphaFoldDB" id="A0A7U6GJN4"/>
<evidence type="ECO:0000259" key="7">
    <source>
        <dbReference type="Pfam" id="PF21981"/>
    </source>
</evidence>
<dbReference type="HAMAP" id="MF_01114">
    <property type="entry name" value="RecX"/>
    <property type="match status" value="1"/>
</dbReference>
<dbReference type="KEGG" id="tbn:TBH_C1937"/>
<evidence type="ECO:0000259" key="6">
    <source>
        <dbReference type="Pfam" id="PF02631"/>
    </source>
</evidence>
<evidence type="ECO:0000313" key="9">
    <source>
        <dbReference type="EMBL" id="BAO44852.1"/>
    </source>
</evidence>
<dbReference type="GO" id="GO:0006282">
    <property type="term" value="P:regulation of DNA repair"/>
    <property type="evidence" value="ECO:0007669"/>
    <property type="project" value="UniProtKB-UniRule"/>
</dbReference>
<feature type="domain" description="RecX second three-helical" evidence="6">
    <location>
        <begin position="49"/>
        <end position="86"/>
    </location>
</feature>
<protein>
    <recommendedName>
        <fullName evidence="3 5">Regulatory protein RecX</fullName>
    </recommendedName>
</protein>
<dbReference type="Pfam" id="PF21982">
    <property type="entry name" value="RecX_HTH1"/>
    <property type="match status" value="1"/>
</dbReference>
<evidence type="ECO:0000256" key="2">
    <source>
        <dbReference type="ARBA" id="ARBA00009695"/>
    </source>
</evidence>
<evidence type="ECO:0000313" key="10">
    <source>
        <dbReference type="Proteomes" id="UP000031631"/>
    </source>
</evidence>
<dbReference type="RefSeq" id="WP_041068078.1">
    <property type="nucleotide sequence ID" value="NZ_AP012273.1"/>
</dbReference>
<dbReference type="InterPro" id="IPR053925">
    <property type="entry name" value="RecX_HTH_3rd"/>
</dbReference>
<dbReference type="InterPro" id="IPR003783">
    <property type="entry name" value="Regulatory_RecX"/>
</dbReference>
<dbReference type="Pfam" id="PF21981">
    <property type="entry name" value="RecX_HTH3"/>
    <property type="match status" value="1"/>
</dbReference>
<sequence>MKEVRHAAVRLLAMREHSRKELERKLARRYAPAVVSQIVDELAEQGLQSDERFTEQYGHSRRNKGYGPVRIQMELAERGVADELISSWLDEIAGEDWQQLMHQVAERKFGASPADDRREMARRGRFLASRGFPSWMINEYIFG</sequence>
<keyword evidence="10" id="KW-1185">Reference proteome</keyword>
<dbReference type="InterPro" id="IPR053926">
    <property type="entry name" value="RecX_HTH_1st"/>
</dbReference>
<dbReference type="Proteomes" id="UP000031631">
    <property type="component" value="Chromosome"/>
</dbReference>
<reference evidence="9 10" key="1">
    <citation type="journal article" date="2014" name="PLoS ONE">
        <title>Physiological and genomic features of a novel sulfur-oxidizing gammaproteobacterium belonging to a previously uncultivated symbiotic lineage isolated from a hydrothermal vent.</title>
        <authorList>
            <person name="Nunoura T."/>
            <person name="Takaki Y."/>
            <person name="Kazama H."/>
            <person name="Kakuta J."/>
            <person name="Shimamura S."/>
            <person name="Makita H."/>
            <person name="Hirai M."/>
            <person name="Miyazaki M."/>
            <person name="Takai K."/>
        </authorList>
    </citation>
    <scope>NUCLEOTIDE SEQUENCE [LARGE SCALE GENOMIC DNA]</scope>
    <source>
        <strain evidence="9 10">Hiromi1</strain>
    </source>
</reference>
<evidence type="ECO:0000256" key="1">
    <source>
        <dbReference type="ARBA" id="ARBA00004496"/>
    </source>
</evidence>
<dbReference type="OrthoDB" id="7066780at2"/>
<feature type="domain" description="RecX first three-helical" evidence="8">
    <location>
        <begin position="5"/>
        <end position="42"/>
    </location>
</feature>
<dbReference type="GO" id="GO:0005737">
    <property type="term" value="C:cytoplasm"/>
    <property type="evidence" value="ECO:0007669"/>
    <property type="project" value="UniProtKB-SubCell"/>
</dbReference>
<dbReference type="InterPro" id="IPR053924">
    <property type="entry name" value="RecX_HTH_2nd"/>
</dbReference>
<dbReference type="InterPro" id="IPR036388">
    <property type="entry name" value="WH-like_DNA-bd_sf"/>
</dbReference>
<evidence type="ECO:0000256" key="3">
    <source>
        <dbReference type="ARBA" id="ARBA00018111"/>
    </source>
</evidence>
<feature type="domain" description="RecX third three-helical" evidence="7">
    <location>
        <begin position="96"/>
        <end position="141"/>
    </location>
</feature>
<dbReference type="EMBL" id="AP012273">
    <property type="protein sequence ID" value="BAO44852.1"/>
    <property type="molecule type" value="Genomic_DNA"/>
</dbReference>
<dbReference type="Gene3D" id="1.10.10.10">
    <property type="entry name" value="Winged helix-like DNA-binding domain superfamily/Winged helix DNA-binding domain"/>
    <property type="match status" value="3"/>
</dbReference>
<evidence type="ECO:0000256" key="4">
    <source>
        <dbReference type="ARBA" id="ARBA00022490"/>
    </source>
</evidence>
<comment type="similarity">
    <text evidence="2 5">Belongs to the RecX family.</text>
</comment>
<organism evidence="9 10">
    <name type="scientific">Thiolapillus brandeum</name>
    <dbReference type="NCBI Taxonomy" id="1076588"/>
    <lineage>
        <taxon>Bacteria</taxon>
        <taxon>Pseudomonadati</taxon>
        <taxon>Pseudomonadota</taxon>
        <taxon>Gammaproteobacteria</taxon>
        <taxon>Chromatiales</taxon>
        <taxon>Sedimenticolaceae</taxon>
        <taxon>Thiolapillus</taxon>
    </lineage>
</organism>
<gene>
    <name evidence="5" type="primary">recX</name>
    <name evidence="9" type="ORF">TBH_C1937</name>
</gene>
<dbReference type="PANTHER" id="PTHR33602:SF1">
    <property type="entry name" value="REGULATORY PROTEIN RECX FAMILY PROTEIN"/>
    <property type="match status" value="1"/>
</dbReference>
<comment type="subcellular location">
    <subcellularLocation>
        <location evidence="1 5">Cytoplasm</location>
    </subcellularLocation>
</comment>
<proteinExistence type="inferred from homology"/>
<evidence type="ECO:0000256" key="5">
    <source>
        <dbReference type="HAMAP-Rule" id="MF_01114"/>
    </source>
</evidence>
<keyword evidence="4 5" id="KW-0963">Cytoplasm</keyword>
<evidence type="ECO:0000259" key="8">
    <source>
        <dbReference type="Pfam" id="PF21982"/>
    </source>
</evidence>
<dbReference type="PANTHER" id="PTHR33602">
    <property type="entry name" value="REGULATORY PROTEIN RECX FAMILY PROTEIN"/>
    <property type="match status" value="1"/>
</dbReference>
<comment type="function">
    <text evidence="5">Modulates RecA activity.</text>
</comment>